<evidence type="ECO:0000256" key="1">
    <source>
        <dbReference type="SAM" id="MobiDB-lite"/>
    </source>
</evidence>
<dbReference type="EMBL" id="CAVNYO010000138">
    <property type="protein sequence ID" value="CAK5268295.1"/>
    <property type="molecule type" value="Genomic_DNA"/>
</dbReference>
<keyword evidence="3" id="KW-1185">Reference proteome</keyword>
<organism evidence="2 3">
    <name type="scientific">Mycena citricolor</name>
    <dbReference type="NCBI Taxonomy" id="2018698"/>
    <lineage>
        <taxon>Eukaryota</taxon>
        <taxon>Fungi</taxon>
        <taxon>Dikarya</taxon>
        <taxon>Basidiomycota</taxon>
        <taxon>Agaricomycotina</taxon>
        <taxon>Agaricomycetes</taxon>
        <taxon>Agaricomycetidae</taxon>
        <taxon>Agaricales</taxon>
        <taxon>Marasmiineae</taxon>
        <taxon>Mycenaceae</taxon>
        <taxon>Mycena</taxon>
    </lineage>
</organism>
<comment type="caution">
    <text evidence="2">The sequence shown here is derived from an EMBL/GenBank/DDBJ whole genome shotgun (WGS) entry which is preliminary data.</text>
</comment>
<accession>A0AAD2H573</accession>
<feature type="compositionally biased region" description="Low complexity" evidence="1">
    <location>
        <begin position="18"/>
        <end position="29"/>
    </location>
</feature>
<proteinExistence type="predicted"/>
<feature type="region of interest" description="Disordered" evidence="1">
    <location>
        <begin position="1"/>
        <end position="67"/>
    </location>
</feature>
<reference evidence="2" key="1">
    <citation type="submission" date="2023-11" db="EMBL/GenBank/DDBJ databases">
        <authorList>
            <person name="De Vega J J."/>
            <person name="De Vega J J."/>
        </authorList>
    </citation>
    <scope>NUCLEOTIDE SEQUENCE</scope>
</reference>
<sequence>MWSRPPLAPTPCTSLWRSSPPTTQSSSLSGGWLTAVPCQTSLTPPTPPKTDFRSSSSPSLSQSTMWTARQTKLAPFDKLPMWSCVTKDTVSGSSSLSLGLASRS</sequence>
<gene>
    <name evidence="2" type="ORF">MYCIT1_LOCUS11418</name>
</gene>
<evidence type="ECO:0000313" key="2">
    <source>
        <dbReference type="EMBL" id="CAK5268295.1"/>
    </source>
</evidence>
<name>A0AAD2H573_9AGAR</name>
<protein>
    <submittedName>
        <fullName evidence="2">Uncharacterized protein</fullName>
    </submittedName>
</protein>
<dbReference type="Proteomes" id="UP001295794">
    <property type="component" value="Unassembled WGS sequence"/>
</dbReference>
<evidence type="ECO:0000313" key="3">
    <source>
        <dbReference type="Proteomes" id="UP001295794"/>
    </source>
</evidence>
<feature type="compositionally biased region" description="Low complexity" evidence="1">
    <location>
        <begin position="54"/>
        <end position="63"/>
    </location>
</feature>
<dbReference type="AlphaFoldDB" id="A0AAD2H573"/>